<keyword evidence="6" id="KW-1185">Reference proteome</keyword>
<evidence type="ECO:0000313" key="5">
    <source>
        <dbReference type="EMBL" id="RLJ86622.1"/>
    </source>
</evidence>
<name>A0A497YGC5_9BACL</name>
<keyword evidence="3" id="KW-0238">DNA-binding</keyword>
<evidence type="ECO:0000313" key="6">
    <source>
        <dbReference type="Proteomes" id="UP000280791"/>
    </source>
</evidence>
<proteinExistence type="inferred from homology"/>
<dbReference type="CDD" id="cd17256">
    <property type="entry name" value="RMtype1_S_EcoJA65PI-TRD1-CR1_like"/>
    <property type="match status" value="1"/>
</dbReference>
<keyword evidence="2" id="KW-0680">Restriction system</keyword>
<dbReference type="Pfam" id="PF01420">
    <property type="entry name" value="Methylase_S"/>
    <property type="match status" value="2"/>
</dbReference>
<dbReference type="InterPro" id="IPR052021">
    <property type="entry name" value="Type-I_RS_S_subunit"/>
</dbReference>
<dbReference type="RefSeq" id="WP_121300386.1">
    <property type="nucleotide sequence ID" value="NZ_QBEW01000057.1"/>
</dbReference>
<dbReference type="GO" id="GO:0003677">
    <property type="term" value="F:DNA binding"/>
    <property type="evidence" value="ECO:0007669"/>
    <property type="project" value="UniProtKB-KW"/>
</dbReference>
<protein>
    <submittedName>
        <fullName evidence="5">Type I restriction enzyme S subunit</fullName>
    </submittedName>
</protein>
<dbReference type="Proteomes" id="UP000280791">
    <property type="component" value="Unassembled WGS sequence"/>
</dbReference>
<dbReference type="Gene3D" id="1.10.287.1120">
    <property type="entry name" value="Bipartite methylase S protein"/>
    <property type="match status" value="1"/>
</dbReference>
<dbReference type="InterPro" id="IPR000055">
    <property type="entry name" value="Restrct_endonuc_typeI_TRD"/>
</dbReference>
<gene>
    <name evidence="5" type="ORF">DFR62_2224</name>
</gene>
<evidence type="ECO:0000256" key="2">
    <source>
        <dbReference type="ARBA" id="ARBA00022747"/>
    </source>
</evidence>
<evidence type="ECO:0000259" key="4">
    <source>
        <dbReference type="Pfam" id="PF01420"/>
    </source>
</evidence>
<sequence length="414" mass="47356">MNVPQLRFKGFEGEWKREKLGKHLSFIGSGVTPRGGSAVYQKKEGIILIRSQNVHFSGIKLEDIAYITPEVNDKMKKSEIQELDVLLNITGASIGRSAMVPLNFPTANVNQHVCILRPNKLLVPYFLKSFLESSKGQKNVFRDQVGQTREALNLQQIQEFLIGIPSIEEQEKISSFLKLLNRKTNKQQEKIEELEEFKKGMMQKIFSQELRFKDEDGGEFPEWKRFKLGDIAIIKGRLGWKGLKQEEYVENGAYLVAGKHINKGIIQWDKCDQITDFRYKESIEIALEENDVIFSKDGSLGNPAIVKNLPKEATINSTMMLVRMIDEVIPDYLYQVLLGADFKRLIHLKVSGSSIPHLFQADMKDFEFLAPTSVKEQKKISCILKNLDAKIKKENEKLLAIKEQKKGFMEGIFI</sequence>
<evidence type="ECO:0000256" key="1">
    <source>
        <dbReference type="ARBA" id="ARBA00010923"/>
    </source>
</evidence>
<evidence type="ECO:0000256" key="3">
    <source>
        <dbReference type="ARBA" id="ARBA00023125"/>
    </source>
</evidence>
<dbReference type="OrthoDB" id="9795776at2"/>
<dbReference type="EMBL" id="RCCP01000003">
    <property type="protein sequence ID" value="RLJ86622.1"/>
    <property type="molecule type" value="Genomic_DNA"/>
</dbReference>
<comment type="similarity">
    <text evidence="1">Belongs to the type-I restriction system S methylase family.</text>
</comment>
<accession>A0A497YGC5</accession>
<organism evidence="5 6">
    <name type="scientific">Planococcus citreus</name>
    <dbReference type="NCBI Taxonomy" id="1373"/>
    <lineage>
        <taxon>Bacteria</taxon>
        <taxon>Bacillati</taxon>
        <taxon>Bacillota</taxon>
        <taxon>Bacilli</taxon>
        <taxon>Bacillales</taxon>
        <taxon>Caryophanaceae</taxon>
        <taxon>Planococcus</taxon>
    </lineage>
</organism>
<comment type="caution">
    <text evidence="5">The sequence shown here is derived from an EMBL/GenBank/DDBJ whole genome shotgun (WGS) entry which is preliminary data.</text>
</comment>
<feature type="domain" description="Type I restriction modification DNA specificity" evidence="4">
    <location>
        <begin position="222"/>
        <end position="402"/>
    </location>
</feature>
<dbReference type="GO" id="GO:0009307">
    <property type="term" value="P:DNA restriction-modification system"/>
    <property type="evidence" value="ECO:0007669"/>
    <property type="project" value="UniProtKB-KW"/>
</dbReference>
<reference evidence="5 6" key="1">
    <citation type="submission" date="2018-10" db="EMBL/GenBank/DDBJ databases">
        <title>Genomic Encyclopedia of Type Strains, Phase IV (KMG-IV): sequencing the most valuable type-strain genomes for metagenomic binning, comparative biology and taxonomic classification.</title>
        <authorList>
            <person name="Goeker M."/>
        </authorList>
    </citation>
    <scope>NUCLEOTIDE SEQUENCE [LARGE SCALE GENOMIC DNA]</scope>
    <source>
        <strain evidence="5 6">DSM 20549</strain>
    </source>
</reference>
<dbReference type="AlphaFoldDB" id="A0A497YGC5"/>
<feature type="domain" description="Type I restriction modification DNA specificity" evidence="4">
    <location>
        <begin position="68"/>
        <end position="195"/>
    </location>
</feature>
<dbReference type="Gene3D" id="3.90.220.20">
    <property type="entry name" value="DNA methylase specificity domains"/>
    <property type="match status" value="2"/>
</dbReference>
<dbReference type="PANTHER" id="PTHR30408">
    <property type="entry name" value="TYPE-1 RESTRICTION ENZYME ECOKI SPECIFICITY PROTEIN"/>
    <property type="match status" value="1"/>
</dbReference>
<dbReference type="SUPFAM" id="SSF116734">
    <property type="entry name" value="DNA methylase specificity domain"/>
    <property type="match status" value="2"/>
</dbReference>
<dbReference type="InterPro" id="IPR044946">
    <property type="entry name" value="Restrct_endonuc_typeI_TRD_sf"/>
</dbReference>
<dbReference type="PANTHER" id="PTHR30408:SF12">
    <property type="entry name" value="TYPE I RESTRICTION ENZYME MJAVIII SPECIFICITY SUBUNIT"/>
    <property type="match status" value="1"/>
</dbReference>